<dbReference type="GO" id="GO:0070042">
    <property type="term" value="F:rRNA (uridine-N3-)-methyltransferase activity"/>
    <property type="evidence" value="ECO:0007669"/>
    <property type="project" value="InterPro"/>
</dbReference>
<evidence type="ECO:0000256" key="1">
    <source>
        <dbReference type="SAM" id="MobiDB-lite"/>
    </source>
</evidence>
<dbReference type="STRING" id="4781.A0A0N7L552"/>
<dbReference type="GO" id="GO:0070475">
    <property type="term" value="P:rRNA base methylation"/>
    <property type="evidence" value="ECO:0007669"/>
    <property type="project" value="InterPro"/>
</dbReference>
<dbReference type="PANTHER" id="PTHR11538">
    <property type="entry name" value="PHENYLALANYL-TRNA SYNTHETASE"/>
    <property type="match status" value="1"/>
</dbReference>
<proteinExistence type="predicted"/>
<feature type="domain" description="25S rRNA (uridine-N(3))-methyltransferase BMT5-like" evidence="2">
    <location>
        <begin position="40"/>
        <end position="207"/>
    </location>
</feature>
<reference evidence="4" key="1">
    <citation type="submission" date="2014-09" db="EMBL/GenBank/DDBJ databases">
        <authorList>
            <person name="Sharma Rahul"/>
            <person name="Thines Marco"/>
        </authorList>
    </citation>
    <scope>NUCLEOTIDE SEQUENCE [LARGE SCALE GENOMIC DNA]</scope>
</reference>
<feature type="region of interest" description="Disordered" evidence="1">
    <location>
        <begin position="280"/>
        <end position="337"/>
    </location>
</feature>
<accession>A0A0N7L552</accession>
<protein>
    <submittedName>
        <fullName evidence="3">Uncharacterized conserved protein</fullName>
    </submittedName>
</protein>
<dbReference type="GeneID" id="36405756"/>
<name>A0A0N7L552_PLAHL</name>
<organism evidence="3 4">
    <name type="scientific">Plasmopara halstedii</name>
    <name type="common">Downy mildew of sunflower</name>
    <dbReference type="NCBI Taxonomy" id="4781"/>
    <lineage>
        <taxon>Eukaryota</taxon>
        <taxon>Sar</taxon>
        <taxon>Stramenopiles</taxon>
        <taxon>Oomycota</taxon>
        <taxon>Peronosporomycetes</taxon>
        <taxon>Peronosporales</taxon>
        <taxon>Peronosporaceae</taxon>
        <taxon>Plasmopara</taxon>
    </lineage>
</organism>
<dbReference type="OrthoDB" id="273345at2759"/>
<dbReference type="Pfam" id="PF10354">
    <property type="entry name" value="BMT5-like"/>
    <property type="match status" value="1"/>
</dbReference>
<dbReference type="PANTHER" id="PTHR11538:SF104">
    <property type="entry name" value="25S RRNA (URIDINE-N(3))-METHYLTRANSFERASE BMT5-LIKE DOMAIN-CONTAINING PROTEIN"/>
    <property type="match status" value="1"/>
</dbReference>
<dbReference type="InterPro" id="IPR019446">
    <property type="entry name" value="BMT5-like"/>
</dbReference>
<dbReference type="AlphaFoldDB" id="A0A0N7L552"/>
<dbReference type="OMA" id="HIVATSH"/>
<dbReference type="Proteomes" id="UP000054928">
    <property type="component" value="Unassembled WGS sequence"/>
</dbReference>
<keyword evidence="4" id="KW-1185">Reference proteome</keyword>
<evidence type="ECO:0000313" key="3">
    <source>
        <dbReference type="EMBL" id="CEG40507.1"/>
    </source>
</evidence>
<feature type="compositionally biased region" description="Basic residues" evidence="1">
    <location>
        <begin position="327"/>
        <end position="337"/>
    </location>
</feature>
<dbReference type="EMBL" id="CCYD01000523">
    <property type="protein sequence ID" value="CEG40507.1"/>
    <property type="molecule type" value="Genomic_DNA"/>
</dbReference>
<evidence type="ECO:0000259" key="2">
    <source>
        <dbReference type="Pfam" id="PF10354"/>
    </source>
</evidence>
<sequence length="337" mass="37810">MCPRLVPSVDSQEVPVSGLFAKSDQHRIGLYDAAQIKHILTLGDGNFSFSLALAIALGPDSDVHIVATSHESKKTVLETYPDSEKILEKLNSLKHVTVLHEVDATNSKQMKMLGCFDRVIWNFPCVRALRGEDGQNQEMDLNKKLLNDFFANVAQILTPTGEVHVTHKTKKPFGQWGIENIAKINKLRHQKSVVFDRCLYPGYSNKKVLSKGSFPIWDSLTFIFVPEDRVVLDETKDSSNNAAEAEVLDKSVLIEPITADILRKLYLLLTPSLVELLGKKKKKHKESKSSSHGGNILGVNDKCVHRDGISSKSNNKRKQCASDHIERRKRKKGSREY</sequence>
<dbReference type="GO" id="GO:0005737">
    <property type="term" value="C:cytoplasm"/>
    <property type="evidence" value="ECO:0007669"/>
    <property type="project" value="TreeGrafter"/>
</dbReference>
<dbReference type="RefSeq" id="XP_024576876.1">
    <property type="nucleotide sequence ID" value="XM_024726173.1"/>
</dbReference>
<evidence type="ECO:0000313" key="4">
    <source>
        <dbReference type="Proteomes" id="UP000054928"/>
    </source>
</evidence>